<evidence type="ECO:0000313" key="2">
    <source>
        <dbReference type="EMBL" id="CAK9261558.1"/>
    </source>
</evidence>
<dbReference type="EMBL" id="OZ020109">
    <property type="protein sequence ID" value="CAK9261558.1"/>
    <property type="molecule type" value="Genomic_DNA"/>
</dbReference>
<reference evidence="2" key="1">
    <citation type="submission" date="2024-02" db="EMBL/GenBank/DDBJ databases">
        <authorList>
            <consortium name="ELIXIR-Norway"/>
            <consortium name="Elixir Norway"/>
        </authorList>
    </citation>
    <scope>NUCLEOTIDE SEQUENCE</scope>
</reference>
<dbReference type="Proteomes" id="UP001497444">
    <property type="component" value="Chromosome 14"/>
</dbReference>
<name>A0ABP0W460_9BRYO</name>
<evidence type="ECO:0000313" key="3">
    <source>
        <dbReference type="Proteomes" id="UP001497444"/>
    </source>
</evidence>
<keyword evidence="3" id="KW-1185">Reference proteome</keyword>
<proteinExistence type="predicted"/>
<gene>
    <name evidence="2" type="ORF">CSSPJE1EN1_LOCUS7036</name>
</gene>
<organism evidence="2 3">
    <name type="scientific">Sphagnum jensenii</name>
    <dbReference type="NCBI Taxonomy" id="128206"/>
    <lineage>
        <taxon>Eukaryota</taxon>
        <taxon>Viridiplantae</taxon>
        <taxon>Streptophyta</taxon>
        <taxon>Embryophyta</taxon>
        <taxon>Bryophyta</taxon>
        <taxon>Sphagnophytina</taxon>
        <taxon>Sphagnopsida</taxon>
        <taxon>Sphagnales</taxon>
        <taxon>Sphagnaceae</taxon>
        <taxon>Sphagnum</taxon>
    </lineage>
</organism>
<feature type="compositionally biased region" description="Polar residues" evidence="1">
    <location>
        <begin position="124"/>
        <end position="140"/>
    </location>
</feature>
<accession>A0ABP0W460</accession>
<feature type="region of interest" description="Disordered" evidence="1">
    <location>
        <begin position="120"/>
        <end position="149"/>
    </location>
</feature>
<feature type="region of interest" description="Disordered" evidence="1">
    <location>
        <begin position="55"/>
        <end position="88"/>
    </location>
</feature>
<protein>
    <submittedName>
        <fullName evidence="2">Uncharacterized protein</fullName>
    </submittedName>
</protein>
<sequence length="149" mass="17082">MACQDLHGSTSGWYRSGVRKMKEFLSKLEEMDTKTGYIDPRFAVRENASIDLQLREKTELKRKSKKTTSESAMAKQSTKGKKEADNTLSHSHSFVCAGRLPPVTREQILRFQPVTKDVFRHYSRSSGHQRVDSYISSRSPKNGFRHSSR</sequence>
<evidence type="ECO:0000256" key="1">
    <source>
        <dbReference type="SAM" id="MobiDB-lite"/>
    </source>
</evidence>